<evidence type="ECO:0000256" key="2">
    <source>
        <dbReference type="ARBA" id="ARBA00022801"/>
    </source>
</evidence>
<dbReference type="Gene3D" id="3.40.50.1000">
    <property type="entry name" value="HAD superfamily/HAD-like"/>
    <property type="match status" value="1"/>
</dbReference>
<dbReference type="GO" id="GO:0046872">
    <property type="term" value="F:metal ion binding"/>
    <property type="evidence" value="ECO:0007669"/>
    <property type="project" value="UniProtKB-KW"/>
</dbReference>
<dbReference type="SUPFAM" id="SSF56784">
    <property type="entry name" value="HAD-like"/>
    <property type="match status" value="1"/>
</dbReference>
<keyword evidence="1" id="KW-0479">Metal-binding</keyword>
<gene>
    <name evidence="4" type="ORF">METZ01_LOCUS116538</name>
</gene>
<dbReference type="EMBL" id="UINC01015048">
    <property type="protein sequence ID" value="SVA63684.1"/>
    <property type="molecule type" value="Genomic_DNA"/>
</dbReference>
<dbReference type="PANTHER" id="PTHR43344:SF13">
    <property type="entry name" value="PHOSPHATASE RV3661-RELATED"/>
    <property type="match status" value="1"/>
</dbReference>
<dbReference type="NCBIfam" id="TIGR01488">
    <property type="entry name" value="HAD-SF-IB"/>
    <property type="match status" value="1"/>
</dbReference>
<organism evidence="4">
    <name type="scientific">marine metagenome</name>
    <dbReference type="NCBI Taxonomy" id="408172"/>
    <lineage>
        <taxon>unclassified sequences</taxon>
        <taxon>metagenomes</taxon>
        <taxon>ecological metagenomes</taxon>
    </lineage>
</organism>
<dbReference type="Gene3D" id="1.20.1440.100">
    <property type="entry name" value="SG protein - dephosphorylation function"/>
    <property type="match status" value="1"/>
</dbReference>
<evidence type="ECO:0000313" key="4">
    <source>
        <dbReference type="EMBL" id="SVA63684.1"/>
    </source>
</evidence>
<dbReference type="Pfam" id="PF12710">
    <property type="entry name" value="HAD"/>
    <property type="match status" value="1"/>
</dbReference>
<dbReference type="InterPro" id="IPR023214">
    <property type="entry name" value="HAD_sf"/>
</dbReference>
<evidence type="ECO:0000256" key="3">
    <source>
        <dbReference type="ARBA" id="ARBA00022842"/>
    </source>
</evidence>
<dbReference type="AlphaFoldDB" id="A0A381XFY7"/>
<proteinExistence type="predicted"/>
<dbReference type="InterPro" id="IPR036412">
    <property type="entry name" value="HAD-like_sf"/>
</dbReference>
<accession>A0A381XFY7</accession>
<protein>
    <submittedName>
        <fullName evidence="4">Uncharacterized protein</fullName>
    </submittedName>
</protein>
<evidence type="ECO:0000256" key="1">
    <source>
        <dbReference type="ARBA" id="ARBA00022723"/>
    </source>
</evidence>
<dbReference type="GO" id="GO:0016787">
    <property type="term" value="F:hydrolase activity"/>
    <property type="evidence" value="ECO:0007669"/>
    <property type="project" value="UniProtKB-KW"/>
</dbReference>
<name>A0A381XFY7_9ZZZZ</name>
<dbReference type="PANTHER" id="PTHR43344">
    <property type="entry name" value="PHOSPHOSERINE PHOSPHATASE"/>
    <property type="match status" value="1"/>
</dbReference>
<reference evidence="4" key="1">
    <citation type="submission" date="2018-05" db="EMBL/GenBank/DDBJ databases">
        <authorList>
            <person name="Lanie J.A."/>
            <person name="Ng W.-L."/>
            <person name="Kazmierczak K.M."/>
            <person name="Andrzejewski T.M."/>
            <person name="Davidsen T.M."/>
            <person name="Wayne K.J."/>
            <person name="Tettelin H."/>
            <person name="Glass J.I."/>
            <person name="Rusch D."/>
            <person name="Podicherti R."/>
            <person name="Tsui H.-C.T."/>
            <person name="Winkler M.E."/>
        </authorList>
    </citation>
    <scope>NUCLEOTIDE SEQUENCE</scope>
</reference>
<keyword evidence="2" id="KW-0378">Hydrolase</keyword>
<sequence>MFLFSHLSAGIYSIKKNKAYLTGLRVKQVEMLASIFVTERLIFRLYKPAVQRLKQHLEQGDTVVLVSGTLNFLAHALADHLGVKKVYATVCSQYNDSFLARPVKIHPFNHTKLDLALQLTHELKFKMTDTIAYGNSSHDLPLLAAVGKAVVVRPDANLLQVARKLKWEIVGERK</sequence>
<keyword evidence="3" id="KW-0460">Magnesium</keyword>
<dbReference type="InterPro" id="IPR050582">
    <property type="entry name" value="HAD-like_SerB"/>
</dbReference>